<dbReference type="PROSITE" id="PS52016">
    <property type="entry name" value="TONB_DEPENDENT_REC_3"/>
    <property type="match status" value="1"/>
</dbReference>
<keyword evidence="5" id="KW-0732">Signal</keyword>
<dbReference type="Pfam" id="PF00593">
    <property type="entry name" value="TonB_dep_Rec_b-barrel"/>
    <property type="match status" value="1"/>
</dbReference>
<comment type="subcellular location">
    <subcellularLocation>
        <location evidence="1 10">Cell outer membrane</location>
        <topology evidence="1 10">Multi-pass membrane protein</topology>
    </subcellularLocation>
</comment>
<dbReference type="Gene3D" id="2.60.40.1120">
    <property type="entry name" value="Carboxypeptidase-like, regulatory domain"/>
    <property type="match status" value="1"/>
</dbReference>
<protein>
    <recommendedName>
        <fullName evidence="16">SusC/RagA family TonB-linked outer membrane protein</fullName>
    </recommendedName>
</protein>
<accession>A0A2S7KYT3</accession>
<keyword evidence="15" id="KW-1185">Reference proteome</keyword>
<evidence type="ECO:0000256" key="3">
    <source>
        <dbReference type="ARBA" id="ARBA00022452"/>
    </source>
</evidence>
<dbReference type="PANTHER" id="PTHR30069">
    <property type="entry name" value="TONB-DEPENDENT OUTER MEMBRANE RECEPTOR"/>
    <property type="match status" value="1"/>
</dbReference>
<dbReference type="AlphaFoldDB" id="A0A2S7KYT3"/>
<evidence type="ECO:0000256" key="1">
    <source>
        <dbReference type="ARBA" id="ARBA00004571"/>
    </source>
</evidence>
<dbReference type="FunFam" id="2.60.40.1120:FF:000003">
    <property type="entry name" value="Outer membrane protein Omp121"/>
    <property type="match status" value="1"/>
</dbReference>
<comment type="caution">
    <text evidence="14">The sequence shown here is derived from an EMBL/GenBank/DDBJ whole genome shotgun (WGS) entry which is preliminary data.</text>
</comment>
<keyword evidence="8" id="KW-0675">Receptor</keyword>
<evidence type="ECO:0000256" key="7">
    <source>
        <dbReference type="ARBA" id="ARBA00023136"/>
    </source>
</evidence>
<dbReference type="Gene3D" id="2.170.130.10">
    <property type="entry name" value="TonB-dependent receptor, plug domain"/>
    <property type="match status" value="1"/>
</dbReference>
<dbReference type="InterPro" id="IPR037066">
    <property type="entry name" value="Plug_dom_sf"/>
</dbReference>
<dbReference type="SUPFAM" id="SSF56935">
    <property type="entry name" value="Porins"/>
    <property type="match status" value="1"/>
</dbReference>
<keyword evidence="3 10" id="KW-1134">Transmembrane beta strand</keyword>
<evidence type="ECO:0000256" key="11">
    <source>
        <dbReference type="RuleBase" id="RU003357"/>
    </source>
</evidence>
<dbReference type="SUPFAM" id="SSF49464">
    <property type="entry name" value="Carboxypeptidase regulatory domain-like"/>
    <property type="match status" value="1"/>
</dbReference>
<sequence>MNSDNIFSQENVTIDKTQLATVDQVFKIIKEQTDYRFIYPKNLFKKASKVELNAGEIKVTKLLEKCLASNNLQFELAKNNTIIIKEKVFNKLIEEEAEQQQTITGVVKDNTGIPLPGVSITIKGTSTGTSTDFDGKFSLKVESTSILQINYLGYKTVEIEVGNQKIINVTLEESAQALEEIVVTAQGIKKSKKALGYAITSLNSADVEQRPEADVARTLQGKISGVSISATNGETGATSSIRIRGSVSINQSNAPLIVLNNVPFSGVLSDIDPNDIENMNILKGLNAAALYGSEGRNGVILIQTKSGNATLGKSKTTASFSSTSYLNIVSQLPDYQNIIGQGAEGSYVLSNLSHGGPEFSSLAEVPHPYADLSSIFPEYENVMVPYEAKPNNVKNLFNTGVGKIHSLSIATSKDKVAFNISAGYTDELGIIGDNNLKRFNIGLGGAAQVSEKLNISATLNYSTRKVNRIQARDVFNRVFYLARSIDLTELPYQNTVTGESVNYRNTETNPLWLLKNAGSTDDITRVFGTFNTNYVFNDNLNFTYRVGYDSEHRNDLNYSNRGGKDGDYIIGYLNLSNRKEVTVDQTFLLGYNKNLNDDFSLEAQIGANSKLTKIKSQSSDSDQQIVYNFLNPNNFAASESFYYAEDRNIAGIFGQVQVTYKDYLYTTLSGRNDFGASVEKENQSLFYPGASVSFIPTSAFDIKGDVLNYLKLRAAYATSSGYPDQYRTRNALIIDTNRFVAADGTKPVTNRFSRVFGNPDLKPEIHQEFEIGIETKLFKNRLSLEASYYSRVSKDQIVESILAPSTGFDSKFINLGRIDNQGLEIDLGFDILKNNEFNWNLRNIFTAEKSLVVETTPTGGNIELGADRFAVEGYPLNTIIGIYALRDTEGNLLIDGTGSSTTYGKLLNSGDIGLDPKVIGDPNPEWRLTTINSLTYKSFRLSAQIEYTHGGEISSLAVEDMLERGVTRDTENRAGSFVIPGFLANHQTGEPLLDGNGDKIPNTIQLNGIRTLFGNYYNAKDLSMWDTSVFRLREISFGYSFKTKKDQKLPFEKLDITFIGRNLWHRAPNFPKYVNFDPESDGGLGRTNVPSTKRFSLGLSITF</sequence>
<dbReference type="GO" id="GO:0015344">
    <property type="term" value="F:siderophore uptake transmembrane transporter activity"/>
    <property type="evidence" value="ECO:0007669"/>
    <property type="project" value="TreeGrafter"/>
</dbReference>
<reference evidence="14 15" key="1">
    <citation type="submission" date="2016-11" db="EMBL/GenBank/DDBJ databases">
        <title>Trade-off between light-utilization and light-protection in marine flavobacteria.</title>
        <authorList>
            <person name="Kumagai Y."/>
        </authorList>
    </citation>
    <scope>NUCLEOTIDE SEQUENCE [LARGE SCALE GENOMIC DNA]</scope>
    <source>
        <strain evidence="14 15">ATCC 700397</strain>
    </source>
</reference>
<keyword evidence="4 10" id="KW-0812">Transmembrane</keyword>
<evidence type="ECO:0000256" key="6">
    <source>
        <dbReference type="ARBA" id="ARBA00023077"/>
    </source>
</evidence>
<proteinExistence type="inferred from homology"/>
<dbReference type="Gene3D" id="2.40.170.20">
    <property type="entry name" value="TonB-dependent receptor, beta-barrel domain"/>
    <property type="match status" value="1"/>
</dbReference>
<organism evidence="14 15">
    <name type="scientific">Polaribacter filamentus</name>
    <dbReference type="NCBI Taxonomy" id="53483"/>
    <lineage>
        <taxon>Bacteria</taxon>
        <taxon>Pseudomonadati</taxon>
        <taxon>Bacteroidota</taxon>
        <taxon>Flavobacteriia</taxon>
        <taxon>Flavobacteriales</taxon>
        <taxon>Flavobacteriaceae</taxon>
    </lineage>
</organism>
<evidence type="ECO:0000313" key="14">
    <source>
        <dbReference type="EMBL" id="PQB07663.1"/>
    </source>
</evidence>
<gene>
    <name evidence="14" type="ORF">BST83_11230</name>
</gene>
<dbReference type="PANTHER" id="PTHR30069:SF29">
    <property type="entry name" value="HEMOGLOBIN AND HEMOGLOBIN-HAPTOGLOBIN-BINDING PROTEIN 1-RELATED"/>
    <property type="match status" value="1"/>
</dbReference>
<evidence type="ECO:0000256" key="9">
    <source>
        <dbReference type="ARBA" id="ARBA00023237"/>
    </source>
</evidence>
<dbReference type="InterPro" id="IPR036942">
    <property type="entry name" value="Beta-barrel_TonB_sf"/>
</dbReference>
<evidence type="ECO:0000256" key="2">
    <source>
        <dbReference type="ARBA" id="ARBA00022448"/>
    </source>
</evidence>
<name>A0A2S7KYT3_9FLAO</name>
<evidence type="ECO:0000256" key="5">
    <source>
        <dbReference type="ARBA" id="ARBA00022729"/>
    </source>
</evidence>
<dbReference type="Pfam" id="PF07715">
    <property type="entry name" value="Plug"/>
    <property type="match status" value="1"/>
</dbReference>
<keyword evidence="9 10" id="KW-0998">Cell outer membrane</keyword>
<feature type="domain" description="TonB-dependent receptor plug" evidence="13">
    <location>
        <begin position="193"/>
        <end position="299"/>
    </location>
</feature>
<evidence type="ECO:0000259" key="13">
    <source>
        <dbReference type="Pfam" id="PF07715"/>
    </source>
</evidence>
<dbReference type="InterPro" id="IPR023996">
    <property type="entry name" value="TonB-dep_OMP_SusC/RagA"/>
</dbReference>
<dbReference type="InterPro" id="IPR000531">
    <property type="entry name" value="Beta-barrel_TonB"/>
</dbReference>
<comment type="similarity">
    <text evidence="10 11">Belongs to the TonB-dependent receptor family.</text>
</comment>
<keyword evidence="2 10" id="KW-0813">Transport</keyword>
<dbReference type="NCBIfam" id="TIGR04056">
    <property type="entry name" value="OMP_RagA_SusC"/>
    <property type="match status" value="1"/>
</dbReference>
<dbReference type="InterPro" id="IPR039426">
    <property type="entry name" value="TonB-dep_rcpt-like"/>
</dbReference>
<dbReference type="InterPro" id="IPR023997">
    <property type="entry name" value="TonB-dep_OMP_SusC/RagA_CS"/>
</dbReference>
<evidence type="ECO:0008006" key="16">
    <source>
        <dbReference type="Google" id="ProtNLM"/>
    </source>
</evidence>
<dbReference type="Proteomes" id="UP000239522">
    <property type="component" value="Unassembled WGS sequence"/>
</dbReference>
<dbReference type="Pfam" id="PF13715">
    <property type="entry name" value="CarbopepD_reg_2"/>
    <property type="match status" value="1"/>
</dbReference>
<dbReference type="InterPro" id="IPR008969">
    <property type="entry name" value="CarboxyPept-like_regulatory"/>
</dbReference>
<feature type="domain" description="TonB-dependent receptor-like beta-barrel" evidence="12">
    <location>
        <begin position="495"/>
        <end position="950"/>
    </location>
</feature>
<keyword evidence="6 11" id="KW-0798">TonB box</keyword>
<evidence type="ECO:0000256" key="4">
    <source>
        <dbReference type="ARBA" id="ARBA00022692"/>
    </source>
</evidence>
<dbReference type="GO" id="GO:0044718">
    <property type="term" value="P:siderophore transmembrane transport"/>
    <property type="evidence" value="ECO:0007669"/>
    <property type="project" value="TreeGrafter"/>
</dbReference>
<evidence type="ECO:0000256" key="8">
    <source>
        <dbReference type="ARBA" id="ARBA00023170"/>
    </source>
</evidence>
<dbReference type="EMBL" id="MQUA01000013">
    <property type="protein sequence ID" value="PQB07663.1"/>
    <property type="molecule type" value="Genomic_DNA"/>
</dbReference>
<dbReference type="GO" id="GO:0009279">
    <property type="term" value="C:cell outer membrane"/>
    <property type="evidence" value="ECO:0007669"/>
    <property type="project" value="UniProtKB-SubCell"/>
</dbReference>
<evidence type="ECO:0000259" key="12">
    <source>
        <dbReference type="Pfam" id="PF00593"/>
    </source>
</evidence>
<evidence type="ECO:0000313" key="15">
    <source>
        <dbReference type="Proteomes" id="UP000239522"/>
    </source>
</evidence>
<evidence type="ECO:0000256" key="10">
    <source>
        <dbReference type="PROSITE-ProRule" id="PRU01360"/>
    </source>
</evidence>
<keyword evidence="7 10" id="KW-0472">Membrane</keyword>
<dbReference type="InterPro" id="IPR012910">
    <property type="entry name" value="Plug_dom"/>
</dbReference>
<dbReference type="NCBIfam" id="TIGR04057">
    <property type="entry name" value="SusC_RagA_signa"/>
    <property type="match status" value="1"/>
</dbReference>